<accession>A0ACB9MIS6</accession>
<evidence type="ECO:0000313" key="1">
    <source>
        <dbReference type="EMBL" id="KAI4324010.1"/>
    </source>
</evidence>
<organism evidence="1 2">
    <name type="scientific">Bauhinia variegata</name>
    <name type="common">Purple orchid tree</name>
    <name type="synonym">Phanera variegata</name>
    <dbReference type="NCBI Taxonomy" id="167791"/>
    <lineage>
        <taxon>Eukaryota</taxon>
        <taxon>Viridiplantae</taxon>
        <taxon>Streptophyta</taxon>
        <taxon>Embryophyta</taxon>
        <taxon>Tracheophyta</taxon>
        <taxon>Spermatophyta</taxon>
        <taxon>Magnoliopsida</taxon>
        <taxon>eudicotyledons</taxon>
        <taxon>Gunneridae</taxon>
        <taxon>Pentapetalae</taxon>
        <taxon>rosids</taxon>
        <taxon>fabids</taxon>
        <taxon>Fabales</taxon>
        <taxon>Fabaceae</taxon>
        <taxon>Cercidoideae</taxon>
        <taxon>Cercideae</taxon>
        <taxon>Bauhiniinae</taxon>
        <taxon>Bauhinia</taxon>
    </lineage>
</organism>
<comment type="caution">
    <text evidence="1">The sequence shown here is derived from an EMBL/GenBank/DDBJ whole genome shotgun (WGS) entry which is preliminary data.</text>
</comment>
<gene>
    <name evidence="1" type="ORF">L6164_023578</name>
</gene>
<protein>
    <submittedName>
        <fullName evidence="1">Uncharacterized protein</fullName>
    </submittedName>
</protein>
<keyword evidence="2" id="KW-1185">Reference proteome</keyword>
<dbReference type="Proteomes" id="UP000828941">
    <property type="component" value="Chromosome 9"/>
</dbReference>
<name>A0ACB9MIS6_BAUVA</name>
<reference evidence="1 2" key="1">
    <citation type="journal article" date="2022" name="DNA Res.">
        <title>Chromosomal-level genome assembly of the orchid tree Bauhinia variegata (Leguminosae; Cercidoideae) supports the allotetraploid origin hypothesis of Bauhinia.</title>
        <authorList>
            <person name="Zhong Y."/>
            <person name="Chen Y."/>
            <person name="Zheng D."/>
            <person name="Pang J."/>
            <person name="Liu Y."/>
            <person name="Luo S."/>
            <person name="Meng S."/>
            <person name="Qian L."/>
            <person name="Wei D."/>
            <person name="Dai S."/>
            <person name="Zhou R."/>
        </authorList>
    </citation>
    <scope>NUCLEOTIDE SEQUENCE [LARGE SCALE GENOMIC DNA]</scope>
    <source>
        <strain evidence="1">BV-YZ2020</strain>
    </source>
</reference>
<sequence length="415" mass="46341">MGFMLKLNRNGESKENKVKMEGEEEREIIIVGAGICGLSTALALHRKGIRSLVLEKSESLRAVGGGITIRSNGWHALEQLCVASELRESSVPLRWFTNKWLDSSKHQETAFGVWETRCLRRCDLINTLAESLPSGTIRFGCQVLSVELDPLTSLPILRLNNGSVLKAKILIGCDGVSSVVAAFHGLKPPMFSSLWETRGFTKYPNGHHFSNDFVHVNGDHVAVGRLPIDDKLVYWFVTHKSDQGSNVPKNTKLIKRSTIELIKGFPQDMVEMVSNSDPDSVHSANLRYRPPQDVLLKPFWRGTVTLAGDAMHAMYPFLGQGGSAGLEDAIVLARCLVETFHQTDGVPKDVKEIEMALDEYVKQRRMRLVWLTLQTYLTGLLFETSSLIGKFVCRILLAMLFRDPHGHHKYDCGSL</sequence>
<proteinExistence type="predicted"/>
<evidence type="ECO:0000313" key="2">
    <source>
        <dbReference type="Proteomes" id="UP000828941"/>
    </source>
</evidence>
<dbReference type="EMBL" id="CM039434">
    <property type="protein sequence ID" value="KAI4324010.1"/>
    <property type="molecule type" value="Genomic_DNA"/>
</dbReference>